<evidence type="ECO:0000313" key="2">
    <source>
        <dbReference type="EMBL" id="MEW9918527.1"/>
    </source>
</evidence>
<organism evidence="2 3">
    <name type="scientific">Sulfitobacter sediminis</name>
    <dbReference type="NCBI Taxonomy" id="3234186"/>
    <lineage>
        <taxon>Bacteria</taxon>
        <taxon>Pseudomonadati</taxon>
        <taxon>Pseudomonadota</taxon>
        <taxon>Alphaproteobacteria</taxon>
        <taxon>Rhodobacterales</taxon>
        <taxon>Roseobacteraceae</taxon>
        <taxon>Sulfitobacter</taxon>
    </lineage>
</organism>
<dbReference type="EMBL" id="JBFNXX010000002">
    <property type="protein sequence ID" value="MEW9918527.1"/>
    <property type="molecule type" value="Genomic_DNA"/>
</dbReference>
<evidence type="ECO:0000256" key="1">
    <source>
        <dbReference type="SAM" id="Phobius"/>
    </source>
</evidence>
<keyword evidence="1" id="KW-0472">Membrane</keyword>
<keyword evidence="1" id="KW-0812">Transmembrane</keyword>
<protein>
    <submittedName>
        <fullName evidence="2">Uncharacterized protein</fullName>
    </submittedName>
</protein>
<feature type="transmembrane region" description="Helical" evidence="1">
    <location>
        <begin position="21"/>
        <end position="39"/>
    </location>
</feature>
<comment type="caution">
    <text evidence="2">The sequence shown here is derived from an EMBL/GenBank/DDBJ whole genome shotgun (WGS) entry which is preliminary data.</text>
</comment>
<dbReference type="RefSeq" id="WP_367876231.1">
    <property type="nucleotide sequence ID" value="NZ_JBFNXX010000002.1"/>
</dbReference>
<gene>
    <name evidence="2" type="ORF">AB2B41_02850</name>
</gene>
<sequence length="95" mass="10676">MTEGPIFLERKSYRTRRMLDAIRMLPVLGLLLWMVPLFWPLPGAPETSAADPIPMSVALRYLFGVWVALVIVCFLLWRRTASGIATISPNSDATE</sequence>
<name>A0ABV3RIR1_9RHOB</name>
<keyword evidence="1" id="KW-1133">Transmembrane helix</keyword>
<feature type="transmembrane region" description="Helical" evidence="1">
    <location>
        <begin position="59"/>
        <end position="77"/>
    </location>
</feature>
<keyword evidence="3" id="KW-1185">Reference proteome</keyword>
<proteinExistence type="predicted"/>
<dbReference type="Proteomes" id="UP001556098">
    <property type="component" value="Unassembled WGS sequence"/>
</dbReference>
<accession>A0ABV3RIR1</accession>
<evidence type="ECO:0000313" key="3">
    <source>
        <dbReference type="Proteomes" id="UP001556098"/>
    </source>
</evidence>
<reference evidence="2 3" key="1">
    <citation type="submission" date="2024-07" db="EMBL/GenBank/DDBJ databases">
        <title>Marimonas sp.nov., isolated from tidal-flat sediment.</title>
        <authorList>
            <person name="Jayan J.N."/>
            <person name="Lee S.S."/>
        </authorList>
    </citation>
    <scope>NUCLEOTIDE SEQUENCE [LARGE SCALE GENOMIC DNA]</scope>
    <source>
        <strain evidence="2 3">MJW-29</strain>
    </source>
</reference>